<dbReference type="InterPro" id="IPR005262">
    <property type="entry name" value="MJ1255-like"/>
</dbReference>
<dbReference type="GO" id="GO:0016757">
    <property type="term" value="F:glycosyltransferase activity"/>
    <property type="evidence" value="ECO:0007669"/>
    <property type="project" value="UniProtKB-KW"/>
</dbReference>
<dbReference type="GO" id="GO:0005886">
    <property type="term" value="C:plasma membrane"/>
    <property type="evidence" value="ECO:0007669"/>
    <property type="project" value="UniProtKB-SubCell"/>
</dbReference>
<dbReference type="SUPFAM" id="SSF53448">
    <property type="entry name" value="Nucleotide-diphospho-sugar transferases"/>
    <property type="match status" value="1"/>
</dbReference>
<dbReference type="InterPro" id="IPR001173">
    <property type="entry name" value="Glyco_trans_2-like"/>
</dbReference>
<evidence type="ECO:0000313" key="7">
    <source>
        <dbReference type="EMBL" id="KZX15567.1"/>
    </source>
</evidence>
<dbReference type="PANTHER" id="PTHR43646">
    <property type="entry name" value="GLYCOSYLTRANSFERASE"/>
    <property type="match status" value="1"/>
</dbReference>
<dbReference type="Proteomes" id="UP000077245">
    <property type="component" value="Unassembled WGS sequence"/>
</dbReference>
<keyword evidence="8" id="KW-1185">Reference proteome</keyword>
<organism evidence="7 8">
    <name type="scientific">Methanobrevibacter curvatus</name>
    <dbReference type="NCBI Taxonomy" id="49547"/>
    <lineage>
        <taxon>Archaea</taxon>
        <taxon>Methanobacteriati</taxon>
        <taxon>Methanobacteriota</taxon>
        <taxon>Methanomada group</taxon>
        <taxon>Methanobacteria</taxon>
        <taxon>Methanobacteriales</taxon>
        <taxon>Methanobacteriaceae</taxon>
        <taxon>Methanobrevibacter</taxon>
    </lineage>
</organism>
<dbReference type="STRING" id="49547.MBCUR_02510"/>
<dbReference type="SUPFAM" id="SSF53756">
    <property type="entry name" value="UDP-Glycosyltransferase/glycogen phosphorylase"/>
    <property type="match status" value="1"/>
</dbReference>
<dbReference type="Gene3D" id="3.40.50.2000">
    <property type="entry name" value="Glycogen Phosphorylase B"/>
    <property type="match status" value="1"/>
</dbReference>
<dbReference type="InterPro" id="IPR029044">
    <property type="entry name" value="Nucleotide-diphossugar_trans"/>
</dbReference>
<evidence type="ECO:0000256" key="2">
    <source>
        <dbReference type="ARBA" id="ARBA00022475"/>
    </source>
</evidence>
<keyword evidence="5" id="KW-0472">Membrane</keyword>
<dbReference type="EC" id="2.4.-.-" evidence="7"/>
<feature type="domain" description="Glycosyltransferase 2-like" evidence="6">
    <location>
        <begin position="4"/>
        <end position="105"/>
    </location>
</feature>
<proteinExistence type="predicted"/>
<dbReference type="PATRIC" id="fig|49547.3.peg.265"/>
<comment type="caution">
    <text evidence="7">The sequence shown here is derived from an EMBL/GenBank/DDBJ whole genome shotgun (WGS) entry which is preliminary data.</text>
</comment>
<comment type="subcellular location">
    <subcellularLocation>
        <location evidence="1">Cell membrane</location>
    </subcellularLocation>
</comment>
<keyword evidence="3 7" id="KW-0328">Glycosyltransferase</keyword>
<dbReference type="Gene3D" id="3.90.550.10">
    <property type="entry name" value="Spore Coat Polysaccharide Biosynthesis Protein SpsA, Chain A"/>
    <property type="match status" value="1"/>
</dbReference>
<evidence type="ECO:0000259" key="6">
    <source>
        <dbReference type="Pfam" id="PF00535"/>
    </source>
</evidence>
<name>A0A166CN25_9EURY</name>
<dbReference type="NCBIfam" id="TIGR00661">
    <property type="entry name" value="MJ1255"/>
    <property type="match status" value="1"/>
</dbReference>
<dbReference type="RefSeq" id="WP_067089214.1">
    <property type="nucleotide sequence ID" value="NZ_LWMV01000033.1"/>
</dbReference>
<gene>
    <name evidence="7" type="primary">epsH_1</name>
    <name evidence="7" type="ORF">MBCUR_02510</name>
</gene>
<evidence type="ECO:0000256" key="5">
    <source>
        <dbReference type="ARBA" id="ARBA00023136"/>
    </source>
</evidence>
<dbReference type="EMBL" id="LWMV01000033">
    <property type="protein sequence ID" value="KZX15567.1"/>
    <property type="molecule type" value="Genomic_DNA"/>
</dbReference>
<dbReference type="Pfam" id="PF00535">
    <property type="entry name" value="Glycos_transf_2"/>
    <property type="match status" value="1"/>
</dbReference>
<dbReference type="PANTHER" id="PTHR43646:SF2">
    <property type="entry name" value="GLYCOSYLTRANSFERASE 2-LIKE DOMAIN-CONTAINING PROTEIN"/>
    <property type="match status" value="1"/>
</dbReference>
<evidence type="ECO:0000313" key="8">
    <source>
        <dbReference type="Proteomes" id="UP000077245"/>
    </source>
</evidence>
<reference evidence="7 8" key="1">
    <citation type="submission" date="2016-04" db="EMBL/GenBank/DDBJ databases">
        <title>Genome sequence of Methanobrevibacter curvatus DSM 11111.</title>
        <authorList>
            <person name="Poehlein A."/>
            <person name="Seedorf H."/>
            <person name="Daniel R."/>
        </authorList>
    </citation>
    <scope>NUCLEOTIDE SEQUENCE [LARGE SCALE GENOMIC DNA]</scope>
    <source>
        <strain evidence="7 8">DSM 11111</strain>
    </source>
</reference>
<evidence type="ECO:0000256" key="4">
    <source>
        <dbReference type="ARBA" id="ARBA00022679"/>
    </source>
</evidence>
<evidence type="ECO:0000256" key="3">
    <source>
        <dbReference type="ARBA" id="ARBA00022676"/>
    </source>
</evidence>
<accession>A0A166CN25</accession>
<protein>
    <submittedName>
        <fullName evidence="7">Putative glycosyltransferase EpsH</fullName>
        <ecNumber evidence="7">2.4.-.-</ecNumber>
    </submittedName>
</protein>
<dbReference type="AlphaFoldDB" id="A0A166CN25"/>
<evidence type="ECO:0000256" key="1">
    <source>
        <dbReference type="ARBA" id="ARBA00004236"/>
    </source>
</evidence>
<sequence>MKVSIIIPTYNEEEYLPTLLKSIKSQKFDDYEVIIADANSTDRTIKIAKKYNCKIIKGGMPGIGRNKGAEIAKGEILLFLDSDLKLSNNYLKKVVDEFESKNVDIGITLMNPLSKSKRDKILHDIANTFMIIFEKIKPHGAGCYGIITKKEIHDKHNGFDKNLSFGEDTDYIERIAKNHNFKVLRSSKIGVSTRRLEKEGLKKLLKQYSKSTFNDLRGIRTHADELEYFFGHEGDPIEENEIIKKIEILKSQKAILSIDEKNNAQLIMGTKENKKENKESKKETKTKPIFPGNNLPVKSQKAIISDKKRIFYAVCGEGMGHAIRSAVIIEHLLKKYNIWIFASDRAYKYLKVKFDNVFEIGGFNTVYENNKVKNTKTFLNAVKVAPNNLKEGYETLYKKAKKYHPNIIITDFENYSNILSKILNIPLLSVDNIHMITKTMIDYPPEAQREMLKAKGVIKSYLIKPKKYILTSFFHPKVKNPEKAVIYPPVIREKIRSLETSVKDYIFVYQTSPSNEKLIKSLKKLNRKFIIYGYNQDKFDGNLRFRKFNEDKIYDDMKDSKAVIANGGFTFISEAIYLKKPIYSIPAKGNFEQLLNGYYVEKLGYGIMTRDFDIKTAENFFNNLDQYKKELSKVKNHDNSKLLKEIEDSIEKYAYEHLMDKNEF</sequence>
<keyword evidence="4 7" id="KW-0808">Transferase</keyword>
<dbReference type="OrthoDB" id="46222at2157"/>
<keyword evidence="2" id="KW-1003">Cell membrane</keyword>
<dbReference type="Pfam" id="PF13528">
    <property type="entry name" value="Glyco_trans_1_3"/>
    <property type="match status" value="1"/>
</dbReference>